<gene>
    <name evidence="9" type="ORF">ElyMa_003509500</name>
</gene>
<protein>
    <submittedName>
        <fullName evidence="9">Ephrin-B2</fullName>
    </submittedName>
</protein>
<evidence type="ECO:0000256" key="7">
    <source>
        <dbReference type="RuleBase" id="RU004375"/>
    </source>
</evidence>
<evidence type="ECO:0000256" key="2">
    <source>
        <dbReference type="ARBA" id="ARBA00022729"/>
    </source>
</evidence>
<evidence type="ECO:0000256" key="6">
    <source>
        <dbReference type="PROSITE-ProRule" id="PRU00884"/>
    </source>
</evidence>
<comment type="caution">
    <text evidence="9">The sequence shown here is derived from an EMBL/GenBank/DDBJ whole genome shotgun (WGS) entry which is preliminary data.</text>
</comment>
<dbReference type="GO" id="GO:0007411">
    <property type="term" value="P:axon guidance"/>
    <property type="evidence" value="ECO:0007669"/>
    <property type="project" value="TreeGrafter"/>
</dbReference>
<keyword evidence="4" id="KW-1015">Disulfide bond</keyword>
<dbReference type="Proteomes" id="UP000762676">
    <property type="component" value="Unassembled WGS sequence"/>
</dbReference>
<evidence type="ECO:0000256" key="5">
    <source>
        <dbReference type="ARBA" id="ARBA00023180"/>
    </source>
</evidence>
<dbReference type="GO" id="GO:0005886">
    <property type="term" value="C:plasma membrane"/>
    <property type="evidence" value="ECO:0007669"/>
    <property type="project" value="TreeGrafter"/>
</dbReference>
<organism evidence="9 10">
    <name type="scientific">Elysia marginata</name>
    <dbReference type="NCBI Taxonomy" id="1093978"/>
    <lineage>
        <taxon>Eukaryota</taxon>
        <taxon>Metazoa</taxon>
        <taxon>Spiralia</taxon>
        <taxon>Lophotrochozoa</taxon>
        <taxon>Mollusca</taxon>
        <taxon>Gastropoda</taxon>
        <taxon>Heterobranchia</taxon>
        <taxon>Euthyneura</taxon>
        <taxon>Panpulmonata</taxon>
        <taxon>Sacoglossa</taxon>
        <taxon>Placobranchoidea</taxon>
        <taxon>Plakobranchidae</taxon>
        <taxon>Elysia</taxon>
    </lineage>
</organism>
<dbReference type="PRINTS" id="PR01347">
    <property type="entry name" value="EPHRIN"/>
</dbReference>
<evidence type="ECO:0000256" key="4">
    <source>
        <dbReference type="ARBA" id="ARBA00023157"/>
    </source>
</evidence>
<keyword evidence="2" id="KW-0732">Signal</keyword>
<name>A0AAV4EFQ2_9GAST</name>
<dbReference type="PANTHER" id="PTHR11304:SF29">
    <property type="entry name" value="EPHRIN"/>
    <property type="match status" value="1"/>
</dbReference>
<evidence type="ECO:0000313" key="9">
    <source>
        <dbReference type="EMBL" id="GFR59545.1"/>
    </source>
</evidence>
<dbReference type="PROSITE" id="PS51551">
    <property type="entry name" value="EPHRIN_RBD_2"/>
    <property type="match status" value="1"/>
</dbReference>
<comment type="caution">
    <text evidence="6">Lacks conserved residue(s) required for the propagation of feature annotation.</text>
</comment>
<dbReference type="GO" id="GO:0046875">
    <property type="term" value="F:ephrin receptor binding"/>
    <property type="evidence" value="ECO:0007669"/>
    <property type="project" value="TreeGrafter"/>
</dbReference>
<dbReference type="Pfam" id="PF00812">
    <property type="entry name" value="Ephrin"/>
    <property type="match status" value="1"/>
</dbReference>
<reference evidence="9 10" key="1">
    <citation type="journal article" date="2021" name="Elife">
        <title>Chloroplast acquisition without the gene transfer in kleptoplastic sea slugs, Plakobranchus ocellatus.</title>
        <authorList>
            <person name="Maeda T."/>
            <person name="Takahashi S."/>
            <person name="Yoshida T."/>
            <person name="Shimamura S."/>
            <person name="Takaki Y."/>
            <person name="Nagai Y."/>
            <person name="Toyoda A."/>
            <person name="Suzuki Y."/>
            <person name="Arimoto A."/>
            <person name="Ishii H."/>
            <person name="Satoh N."/>
            <person name="Nishiyama T."/>
            <person name="Hasebe M."/>
            <person name="Maruyama T."/>
            <person name="Minagawa J."/>
            <person name="Obokata J."/>
            <person name="Shigenobu S."/>
        </authorList>
    </citation>
    <scope>NUCLEOTIDE SEQUENCE [LARGE SCALE GENOMIC DNA]</scope>
</reference>
<keyword evidence="5" id="KW-0325">Glycoprotein</keyword>
<feature type="domain" description="Ephrin RBD" evidence="8">
    <location>
        <begin position="1"/>
        <end position="108"/>
    </location>
</feature>
<dbReference type="SUPFAM" id="SSF49503">
    <property type="entry name" value="Cupredoxins"/>
    <property type="match status" value="1"/>
</dbReference>
<dbReference type="InterPro" id="IPR008972">
    <property type="entry name" value="Cupredoxin"/>
</dbReference>
<comment type="subcellular location">
    <subcellularLocation>
        <location evidence="1">Membrane</location>
    </subcellularLocation>
</comment>
<evidence type="ECO:0000259" key="8">
    <source>
        <dbReference type="PROSITE" id="PS51551"/>
    </source>
</evidence>
<accession>A0AAV4EFQ2</accession>
<dbReference type="InterPro" id="IPR031328">
    <property type="entry name" value="Ephrin"/>
</dbReference>
<proteinExistence type="inferred from homology"/>
<keyword evidence="3 7" id="KW-0472">Membrane</keyword>
<keyword evidence="10" id="KW-1185">Reference proteome</keyword>
<dbReference type="Gene3D" id="2.60.40.420">
    <property type="entry name" value="Cupredoxins - blue copper proteins"/>
    <property type="match status" value="1"/>
</dbReference>
<comment type="similarity">
    <text evidence="6 7">Belongs to the ephrin family.</text>
</comment>
<dbReference type="EMBL" id="BMAT01007188">
    <property type="protein sequence ID" value="GFR59545.1"/>
    <property type="molecule type" value="Genomic_DNA"/>
</dbReference>
<dbReference type="InterPro" id="IPR001799">
    <property type="entry name" value="Ephrin_RBD"/>
</dbReference>
<dbReference type="GO" id="GO:0048013">
    <property type="term" value="P:ephrin receptor signaling pathway"/>
    <property type="evidence" value="ECO:0007669"/>
    <property type="project" value="TreeGrafter"/>
</dbReference>
<dbReference type="PANTHER" id="PTHR11304">
    <property type="entry name" value="EPHRIN"/>
    <property type="match status" value="1"/>
</dbReference>
<evidence type="ECO:0000256" key="1">
    <source>
        <dbReference type="ARBA" id="ARBA00004370"/>
    </source>
</evidence>
<sequence>MCTPPPLSVYRFQTNDSYLEFWEGDSISFICPYYPDADPRVEDMEYYIIYMVSKRMYDECIINDKNAVEEMSRCTTPTSRTRNAHLLMSFSPQGLDFRKDEDYYFICK</sequence>
<evidence type="ECO:0000313" key="10">
    <source>
        <dbReference type="Proteomes" id="UP000762676"/>
    </source>
</evidence>
<dbReference type="AlphaFoldDB" id="A0AAV4EFQ2"/>
<evidence type="ECO:0000256" key="3">
    <source>
        <dbReference type="ARBA" id="ARBA00023136"/>
    </source>
</evidence>